<evidence type="ECO:0000313" key="3">
    <source>
        <dbReference type="Proteomes" id="UP001165041"/>
    </source>
</evidence>
<reference evidence="2" key="1">
    <citation type="submission" date="2023-02" db="EMBL/GenBank/DDBJ databases">
        <title>Kitasatospora phosalacinea NBRC 14627.</title>
        <authorList>
            <person name="Ichikawa N."/>
            <person name="Sato H."/>
            <person name="Tonouchi N."/>
        </authorList>
    </citation>
    <scope>NUCLEOTIDE SEQUENCE</scope>
    <source>
        <strain evidence="2">NBRC 14627</strain>
    </source>
</reference>
<gene>
    <name evidence="2" type="ORF">Kpho02_69880</name>
</gene>
<organism evidence="2 3">
    <name type="scientific">Kitasatospora phosalacinea</name>
    <dbReference type="NCBI Taxonomy" id="2065"/>
    <lineage>
        <taxon>Bacteria</taxon>
        <taxon>Bacillati</taxon>
        <taxon>Actinomycetota</taxon>
        <taxon>Actinomycetes</taxon>
        <taxon>Kitasatosporales</taxon>
        <taxon>Streptomycetaceae</taxon>
        <taxon>Kitasatospora</taxon>
    </lineage>
</organism>
<dbReference type="Proteomes" id="UP001165041">
    <property type="component" value="Unassembled WGS sequence"/>
</dbReference>
<dbReference type="EMBL" id="BSSA01000038">
    <property type="protein sequence ID" value="GLW74691.1"/>
    <property type="molecule type" value="Genomic_DNA"/>
</dbReference>
<protein>
    <submittedName>
        <fullName evidence="2">Uncharacterized protein</fullName>
    </submittedName>
</protein>
<evidence type="ECO:0000313" key="2">
    <source>
        <dbReference type="EMBL" id="GLW74691.1"/>
    </source>
</evidence>
<proteinExistence type="predicted"/>
<feature type="compositionally biased region" description="Polar residues" evidence="1">
    <location>
        <begin position="175"/>
        <end position="185"/>
    </location>
</feature>
<name>A0A9W6QGS9_9ACTN</name>
<sequence length="203" mass="23052">MLAFIAAAFSALYTRGQLSLARRVRRESLEPYVVAELAPRAPESEMLCLVITNIGPTVARDVRVQVEPRLRTTLGYEQQRAVEAFLHRPIAMLPPGRRIMFNLGTAHSIFDEAAGIPLQYDFQVEAKSLFGDVEPLLYRIDLNALRESAIETETTVGQLMKIKKYMETIANTLPQLAPQSPTQATRRASWRSCRIRGRRRRNR</sequence>
<feature type="compositionally biased region" description="Basic residues" evidence="1">
    <location>
        <begin position="193"/>
        <end position="203"/>
    </location>
</feature>
<accession>A0A9W6QGS9</accession>
<feature type="region of interest" description="Disordered" evidence="1">
    <location>
        <begin position="175"/>
        <end position="203"/>
    </location>
</feature>
<evidence type="ECO:0000256" key="1">
    <source>
        <dbReference type="SAM" id="MobiDB-lite"/>
    </source>
</evidence>
<comment type="caution">
    <text evidence="2">The sequence shown here is derived from an EMBL/GenBank/DDBJ whole genome shotgun (WGS) entry which is preliminary data.</text>
</comment>
<dbReference type="AlphaFoldDB" id="A0A9W6QGS9"/>